<keyword evidence="1" id="KW-1133">Transmembrane helix</keyword>
<reference evidence="2 3" key="1">
    <citation type="submission" date="2014-03" db="EMBL/GenBank/DDBJ databases">
        <title>Genomics of Bifidobacteria.</title>
        <authorList>
            <person name="Ventura M."/>
            <person name="Milani C."/>
            <person name="Lugli G.A."/>
        </authorList>
    </citation>
    <scope>NUCLEOTIDE SEQUENCE [LARGE SCALE GENOMIC DNA]</scope>
    <source>
        <strain evidence="2 3">LMG 14934</strain>
    </source>
</reference>
<dbReference type="Proteomes" id="UP000029040">
    <property type="component" value="Unassembled WGS sequence"/>
</dbReference>
<proteinExistence type="predicted"/>
<sequence>MSKRCRFAVVVGLAVTLSGLLTSCLVVLLTKYSGERQ</sequence>
<organism evidence="2 3">
    <name type="scientific">Bifidobacterium pullorum subsp. saeculare DSM 6531 = LMG 14934</name>
    <dbReference type="NCBI Taxonomy" id="1437611"/>
    <lineage>
        <taxon>Bacteria</taxon>
        <taxon>Bacillati</taxon>
        <taxon>Actinomycetota</taxon>
        <taxon>Actinomycetes</taxon>
        <taxon>Bifidobacteriales</taxon>
        <taxon>Bifidobacteriaceae</taxon>
        <taxon>Bifidobacterium</taxon>
    </lineage>
</organism>
<dbReference type="PROSITE" id="PS51257">
    <property type="entry name" value="PROKAR_LIPOPROTEIN"/>
    <property type="match status" value="1"/>
</dbReference>
<feature type="transmembrane region" description="Helical" evidence="1">
    <location>
        <begin position="7"/>
        <end position="29"/>
    </location>
</feature>
<name>A0A087CS50_9BIFI</name>
<gene>
    <name evidence="2" type="ORF">BSAE_1700</name>
</gene>
<dbReference type="AlphaFoldDB" id="A0A087CS50"/>
<evidence type="ECO:0000313" key="2">
    <source>
        <dbReference type="EMBL" id="KFI86100.1"/>
    </source>
</evidence>
<evidence type="ECO:0000256" key="1">
    <source>
        <dbReference type="SAM" id="Phobius"/>
    </source>
</evidence>
<keyword evidence="1" id="KW-0812">Transmembrane</keyword>
<accession>A0A087CS50</accession>
<evidence type="ECO:0008006" key="4">
    <source>
        <dbReference type="Google" id="ProtNLM"/>
    </source>
</evidence>
<dbReference type="EMBL" id="JGZM01000007">
    <property type="protein sequence ID" value="KFI86100.1"/>
    <property type="molecule type" value="Genomic_DNA"/>
</dbReference>
<keyword evidence="1" id="KW-0472">Membrane</keyword>
<evidence type="ECO:0000313" key="3">
    <source>
        <dbReference type="Proteomes" id="UP000029040"/>
    </source>
</evidence>
<protein>
    <recommendedName>
        <fullName evidence="4">Lipoprotein</fullName>
    </recommendedName>
</protein>
<comment type="caution">
    <text evidence="2">The sequence shown here is derived from an EMBL/GenBank/DDBJ whole genome shotgun (WGS) entry which is preliminary data.</text>
</comment>